<evidence type="ECO:0000313" key="1">
    <source>
        <dbReference type="EMBL" id="KAF1973802.1"/>
    </source>
</evidence>
<sequence>MTTKMSSSGRLIDKLPPAKRTKPMEVMALGFNRTGTISALKIALEKLGYNVYHMSKCVTR</sequence>
<dbReference type="Pfam" id="PF17784">
    <property type="entry name" value="Sulfotransfer_4"/>
    <property type="match status" value="1"/>
</dbReference>
<keyword evidence="2" id="KW-1185">Reference proteome</keyword>
<evidence type="ECO:0000313" key="2">
    <source>
        <dbReference type="Proteomes" id="UP000800036"/>
    </source>
</evidence>
<dbReference type="Proteomes" id="UP000800036">
    <property type="component" value="Unassembled WGS sequence"/>
</dbReference>
<accession>A0A6A5VCT7</accession>
<dbReference type="InterPro" id="IPR040632">
    <property type="entry name" value="Sulfotransfer_4"/>
</dbReference>
<reference evidence="1" key="1">
    <citation type="journal article" date="2020" name="Stud. Mycol.">
        <title>101 Dothideomycetes genomes: a test case for predicting lifestyles and emergence of pathogens.</title>
        <authorList>
            <person name="Haridas S."/>
            <person name="Albert R."/>
            <person name="Binder M."/>
            <person name="Bloem J."/>
            <person name="Labutti K."/>
            <person name="Salamov A."/>
            <person name="Andreopoulos B."/>
            <person name="Baker S."/>
            <person name="Barry K."/>
            <person name="Bills G."/>
            <person name="Bluhm B."/>
            <person name="Cannon C."/>
            <person name="Castanera R."/>
            <person name="Culley D."/>
            <person name="Daum C."/>
            <person name="Ezra D."/>
            <person name="Gonzalez J."/>
            <person name="Henrissat B."/>
            <person name="Kuo A."/>
            <person name="Liang C."/>
            <person name="Lipzen A."/>
            <person name="Lutzoni F."/>
            <person name="Magnuson J."/>
            <person name="Mondo S."/>
            <person name="Nolan M."/>
            <person name="Ohm R."/>
            <person name="Pangilinan J."/>
            <person name="Park H.-J."/>
            <person name="Ramirez L."/>
            <person name="Alfaro M."/>
            <person name="Sun H."/>
            <person name="Tritt A."/>
            <person name="Yoshinaga Y."/>
            <person name="Zwiers L.-H."/>
            <person name="Turgeon B."/>
            <person name="Goodwin S."/>
            <person name="Spatafora J."/>
            <person name="Crous P."/>
            <person name="Grigoriev I."/>
        </authorList>
    </citation>
    <scope>NUCLEOTIDE SEQUENCE</scope>
    <source>
        <strain evidence="1">CBS 107.79</strain>
    </source>
</reference>
<dbReference type="Gene3D" id="3.40.50.300">
    <property type="entry name" value="P-loop containing nucleotide triphosphate hydrolases"/>
    <property type="match status" value="1"/>
</dbReference>
<dbReference type="OrthoDB" id="408152at2759"/>
<protein>
    <submittedName>
        <fullName evidence="1">Uncharacterized protein</fullName>
    </submittedName>
</protein>
<dbReference type="EMBL" id="ML976678">
    <property type="protein sequence ID" value="KAF1973802.1"/>
    <property type="molecule type" value="Genomic_DNA"/>
</dbReference>
<organism evidence="1 2">
    <name type="scientific">Bimuria novae-zelandiae CBS 107.79</name>
    <dbReference type="NCBI Taxonomy" id="1447943"/>
    <lineage>
        <taxon>Eukaryota</taxon>
        <taxon>Fungi</taxon>
        <taxon>Dikarya</taxon>
        <taxon>Ascomycota</taxon>
        <taxon>Pezizomycotina</taxon>
        <taxon>Dothideomycetes</taxon>
        <taxon>Pleosporomycetidae</taxon>
        <taxon>Pleosporales</taxon>
        <taxon>Massarineae</taxon>
        <taxon>Didymosphaeriaceae</taxon>
        <taxon>Bimuria</taxon>
    </lineage>
</organism>
<dbReference type="AlphaFoldDB" id="A0A6A5VCT7"/>
<dbReference type="InterPro" id="IPR027417">
    <property type="entry name" value="P-loop_NTPase"/>
</dbReference>
<proteinExistence type="predicted"/>
<gene>
    <name evidence="1" type="ORF">BU23DRAFT_124419</name>
</gene>
<name>A0A6A5VCT7_9PLEO</name>